<evidence type="ECO:0000256" key="1">
    <source>
        <dbReference type="SAM" id="MobiDB-lite"/>
    </source>
</evidence>
<dbReference type="EMBL" id="JACEIK010000474">
    <property type="protein sequence ID" value="MCD7457738.1"/>
    <property type="molecule type" value="Genomic_DNA"/>
</dbReference>
<gene>
    <name evidence="2" type="ORF">HAX54_036011</name>
</gene>
<organism evidence="2 3">
    <name type="scientific">Datura stramonium</name>
    <name type="common">Jimsonweed</name>
    <name type="synonym">Common thornapple</name>
    <dbReference type="NCBI Taxonomy" id="4076"/>
    <lineage>
        <taxon>Eukaryota</taxon>
        <taxon>Viridiplantae</taxon>
        <taxon>Streptophyta</taxon>
        <taxon>Embryophyta</taxon>
        <taxon>Tracheophyta</taxon>
        <taxon>Spermatophyta</taxon>
        <taxon>Magnoliopsida</taxon>
        <taxon>eudicotyledons</taxon>
        <taxon>Gunneridae</taxon>
        <taxon>Pentapetalae</taxon>
        <taxon>asterids</taxon>
        <taxon>lamiids</taxon>
        <taxon>Solanales</taxon>
        <taxon>Solanaceae</taxon>
        <taxon>Solanoideae</taxon>
        <taxon>Datureae</taxon>
        <taxon>Datura</taxon>
    </lineage>
</organism>
<comment type="caution">
    <text evidence="2">The sequence shown here is derived from an EMBL/GenBank/DDBJ whole genome shotgun (WGS) entry which is preliminary data.</text>
</comment>
<accession>A0ABS8SG16</accession>
<reference evidence="2 3" key="1">
    <citation type="journal article" date="2021" name="BMC Genomics">
        <title>Datura genome reveals duplications of psychoactive alkaloid biosynthetic genes and high mutation rate following tissue culture.</title>
        <authorList>
            <person name="Rajewski A."/>
            <person name="Carter-House D."/>
            <person name="Stajich J."/>
            <person name="Litt A."/>
        </authorList>
    </citation>
    <scope>NUCLEOTIDE SEQUENCE [LARGE SCALE GENOMIC DNA]</scope>
    <source>
        <strain evidence="2">AR-01</strain>
    </source>
</reference>
<evidence type="ECO:0000313" key="3">
    <source>
        <dbReference type="Proteomes" id="UP000823775"/>
    </source>
</evidence>
<feature type="non-terminal residue" evidence="2">
    <location>
        <position position="1"/>
    </location>
</feature>
<name>A0ABS8SG16_DATST</name>
<protein>
    <submittedName>
        <fullName evidence="2">Uncharacterized protein</fullName>
    </submittedName>
</protein>
<sequence>NIENGVRESFPCHCIERRSTQALEAHRIVRHVGLGAARSTAWAIPMWKNKEKGVASSSHGSKRSRRANEEKNKDVSLPQQPFVIFGSVGSQSKK</sequence>
<keyword evidence="3" id="KW-1185">Reference proteome</keyword>
<evidence type="ECO:0000313" key="2">
    <source>
        <dbReference type="EMBL" id="MCD7457738.1"/>
    </source>
</evidence>
<feature type="region of interest" description="Disordered" evidence="1">
    <location>
        <begin position="48"/>
        <end position="94"/>
    </location>
</feature>
<feature type="non-terminal residue" evidence="2">
    <location>
        <position position="94"/>
    </location>
</feature>
<dbReference type="Proteomes" id="UP000823775">
    <property type="component" value="Unassembled WGS sequence"/>
</dbReference>
<proteinExistence type="predicted"/>